<feature type="transmembrane region" description="Helical" evidence="7">
    <location>
        <begin position="116"/>
        <end position="138"/>
    </location>
</feature>
<feature type="transmembrane region" description="Helical" evidence="7">
    <location>
        <begin position="67"/>
        <end position="96"/>
    </location>
</feature>
<evidence type="ECO:0000313" key="9">
    <source>
        <dbReference type="EMBL" id="KAF2111239.1"/>
    </source>
</evidence>
<feature type="domain" description="Rhodopsin" evidence="8">
    <location>
        <begin position="6"/>
        <end position="213"/>
    </location>
</feature>
<evidence type="ECO:0000256" key="3">
    <source>
        <dbReference type="ARBA" id="ARBA00022989"/>
    </source>
</evidence>
<evidence type="ECO:0000259" key="8">
    <source>
        <dbReference type="Pfam" id="PF20684"/>
    </source>
</evidence>
<dbReference type="OrthoDB" id="2496787at2759"/>
<feature type="region of interest" description="Disordered" evidence="6">
    <location>
        <begin position="274"/>
        <end position="298"/>
    </location>
</feature>
<sequence length="298" mass="33451">QNVPVVVAGRIGFGKDMWGMTASQISDSFKWLYVTYFMYQVAEAFCQLSILAFYLRIMTSRNGRLIVWALMAVVVGFGLGNTFSMMFQCWPIPFFWDGWKGQMAGKCTVDIRLFGFIRGGIEICLDIGILSLPLPTLYKLQMSLKKKMQIMSMFCIGFVITVVSCLRLQALVQFAQTTNPTYDNVPGVYWCVTEANLFIVVACMPAMRALIQRAVPSVGSFRDDSRKGRSGYASAEPTKGSYFGNSFADRKQKSNSSIPFGVITKSMDVKVYRSERTRSDGSDSEFELVDRNTKPGQF</sequence>
<keyword evidence="10" id="KW-1185">Reference proteome</keyword>
<comment type="subcellular location">
    <subcellularLocation>
        <location evidence="1">Membrane</location>
        <topology evidence="1">Multi-pass membrane protein</topology>
    </subcellularLocation>
</comment>
<dbReference type="InterPro" id="IPR052337">
    <property type="entry name" value="SAT4-like"/>
</dbReference>
<proteinExistence type="inferred from homology"/>
<feature type="transmembrane region" description="Helical" evidence="7">
    <location>
        <begin position="36"/>
        <end position="55"/>
    </location>
</feature>
<dbReference type="Pfam" id="PF20684">
    <property type="entry name" value="Fung_rhodopsin"/>
    <property type="match status" value="1"/>
</dbReference>
<dbReference type="InterPro" id="IPR049326">
    <property type="entry name" value="Rhodopsin_dom_fungi"/>
</dbReference>
<dbReference type="AlphaFoldDB" id="A0A6A5YVJ6"/>
<accession>A0A6A5YVJ6</accession>
<comment type="similarity">
    <text evidence="5">Belongs to the SAT4 family.</text>
</comment>
<evidence type="ECO:0000256" key="5">
    <source>
        <dbReference type="ARBA" id="ARBA00038359"/>
    </source>
</evidence>
<name>A0A6A5YVJ6_9PLEO</name>
<feature type="compositionally biased region" description="Basic and acidic residues" evidence="6">
    <location>
        <begin position="288"/>
        <end position="298"/>
    </location>
</feature>
<evidence type="ECO:0000313" key="10">
    <source>
        <dbReference type="Proteomes" id="UP000799770"/>
    </source>
</evidence>
<feature type="transmembrane region" description="Helical" evidence="7">
    <location>
        <begin position="187"/>
        <end position="207"/>
    </location>
</feature>
<evidence type="ECO:0000256" key="6">
    <source>
        <dbReference type="SAM" id="MobiDB-lite"/>
    </source>
</evidence>
<feature type="non-terminal residue" evidence="9">
    <location>
        <position position="1"/>
    </location>
</feature>
<keyword evidence="4 7" id="KW-0472">Membrane</keyword>
<evidence type="ECO:0000256" key="2">
    <source>
        <dbReference type="ARBA" id="ARBA00022692"/>
    </source>
</evidence>
<organism evidence="9 10">
    <name type="scientific">Lophiotrema nucula</name>
    <dbReference type="NCBI Taxonomy" id="690887"/>
    <lineage>
        <taxon>Eukaryota</taxon>
        <taxon>Fungi</taxon>
        <taxon>Dikarya</taxon>
        <taxon>Ascomycota</taxon>
        <taxon>Pezizomycotina</taxon>
        <taxon>Dothideomycetes</taxon>
        <taxon>Pleosporomycetidae</taxon>
        <taxon>Pleosporales</taxon>
        <taxon>Lophiotremataceae</taxon>
        <taxon>Lophiotrema</taxon>
    </lineage>
</organism>
<dbReference type="Proteomes" id="UP000799770">
    <property type="component" value="Unassembled WGS sequence"/>
</dbReference>
<dbReference type="GO" id="GO:0016020">
    <property type="term" value="C:membrane"/>
    <property type="evidence" value="ECO:0007669"/>
    <property type="project" value="UniProtKB-SubCell"/>
</dbReference>
<keyword evidence="2 7" id="KW-0812">Transmembrane</keyword>
<dbReference type="PANTHER" id="PTHR33048:SF143">
    <property type="entry name" value="EXTRACELLULAR MEMBRANE PROTEIN CFEM DOMAIN-CONTAINING PROTEIN-RELATED"/>
    <property type="match status" value="1"/>
</dbReference>
<gene>
    <name evidence="9" type="ORF">BDV96DRAFT_500013</name>
</gene>
<reference evidence="9" key="1">
    <citation type="journal article" date="2020" name="Stud. Mycol.">
        <title>101 Dothideomycetes genomes: a test case for predicting lifestyles and emergence of pathogens.</title>
        <authorList>
            <person name="Haridas S."/>
            <person name="Albert R."/>
            <person name="Binder M."/>
            <person name="Bloem J."/>
            <person name="Labutti K."/>
            <person name="Salamov A."/>
            <person name="Andreopoulos B."/>
            <person name="Baker S."/>
            <person name="Barry K."/>
            <person name="Bills G."/>
            <person name="Bluhm B."/>
            <person name="Cannon C."/>
            <person name="Castanera R."/>
            <person name="Culley D."/>
            <person name="Daum C."/>
            <person name="Ezra D."/>
            <person name="Gonzalez J."/>
            <person name="Henrissat B."/>
            <person name="Kuo A."/>
            <person name="Liang C."/>
            <person name="Lipzen A."/>
            <person name="Lutzoni F."/>
            <person name="Magnuson J."/>
            <person name="Mondo S."/>
            <person name="Nolan M."/>
            <person name="Ohm R."/>
            <person name="Pangilinan J."/>
            <person name="Park H.-J."/>
            <person name="Ramirez L."/>
            <person name="Alfaro M."/>
            <person name="Sun H."/>
            <person name="Tritt A."/>
            <person name="Yoshinaga Y."/>
            <person name="Zwiers L.-H."/>
            <person name="Turgeon B."/>
            <person name="Goodwin S."/>
            <person name="Spatafora J."/>
            <person name="Crous P."/>
            <person name="Grigoriev I."/>
        </authorList>
    </citation>
    <scope>NUCLEOTIDE SEQUENCE</scope>
    <source>
        <strain evidence="9">CBS 627.86</strain>
    </source>
</reference>
<evidence type="ECO:0000256" key="4">
    <source>
        <dbReference type="ARBA" id="ARBA00023136"/>
    </source>
</evidence>
<keyword evidence="3 7" id="KW-1133">Transmembrane helix</keyword>
<protein>
    <recommendedName>
        <fullName evidence="8">Rhodopsin domain-containing protein</fullName>
    </recommendedName>
</protein>
<evidence type="ECO:0000256" key="1">
    <source>
        <dbReference type="ARBA" id="ARBA00004141"/>
    </source>
</evidence>
<feature type="transmembrane region" description="Helical" evidence="7">
    <location>
        <begin position="150"/>
        <end position="175"/>
    </location>
</feature>
<dbReference type="EMBL" id="ML977335">
    <property type="protein sequence ID" value="KAF2111239.1"/>
    <property type="molecule type" value="Genomic_DNA"/>
</dbReference>
<dbReference type="PANTHER" id="PTHR33048">
    <property type="entry name" value="PTH11-LIKE INTEGRAL MEMBRANE PROTEIN (AFU_ORTHOLOGUE AFUA_5G11245)"/>
    <property type="match status" value="1"/>
</dbReference>
<evidence type="ECO:0000256" key="7">
    <source>
        <dbReference type="SAM" id="Phobius"/>
    </source>
</evidence>